<dbReference type="AlphaFoldDB" id="A0A4C1U016"/>
<evidence type="ECO:0000313" key="3">
    <source>
        <dbReference type="Proteomes" id="UP000299102"/>
    </source>
</evidence>
<comment type="caution">
    <text evidence="2">The sequence shown here is derived from an EMBL/GenBank/DDBJ whole genome shotgun (WGS) entry which is preliminary data.</text>
</comment>
<feature type="compositionally biased region" description="Polar residues" evidence="1">
    <location>
        <begin position="131"/>
        <end position="141"/>
    </location>
</feature>
<organism evidence="2 3">
    <name type="scientific">Eumeta variegata</name>
    <name type="common">Bagworm moth</name>
    <name type="synonym">Eumeta japonica</name>
    <dbReference type="NCBI Taxonomy" id="151549"/>
    <lineage>
        <taxon>Eukaryota</taxon>
        <taxon>Metazoa</taxon>
        <taxon>Ecdysozoa</taxon>
        <taxon>Arthropoda</taxon>
        <taxon>Hexapoda</taxon>
        <taxon>Insecta</taxon>
        <taxon>Pterygota</taxon>
        <taxon>Neoptera</taxon>
        <taxon>Endopterygota</taxon>
        <taxon>Lepidoptera</taxon>
        <taxon>Glossata</taxon>
        <taxon>Ditrysia</taxon>
        <taxon>Tineoidea</taxon>
        <taxon>Psychidae</taxon>
        <taxon>Oiketicinae</taxon>
        <taxon>Eumeta</taxon>
    </lineage>
</organism>
<evidence type="ECO:0000313" key="2">
    <source>
        <dbReference type="EMBL" id="GBP19196.1"/>
    </source>
</evidence>
<feature type="region of interest" description="Disordered" evidence="1">
    <location>
        <begin position="98"/>
        <end position="142"/>
    </location>
</feature>
<sequence>MRKKCTERHLDTQIAEIEAELDKVASIDDRTSQWMEEQANGLRYPQSVPELHRWGAERGWEQDRQHDECVNASAAKNDAIVQLADLLRDMARSFKRKSESRHCSAASYDRRPRHHHDVTCTQLRLDKSDNRTSSQRHTNTAPDRLFHRKFELTCDQSPKHMLTASIIRSLDERHIQYFGVCRQHERRASAHRPRRTSPSRPRNKRKEEVFMIDVEKKICSYCEEPNHIITQCGKLKETTTYTCWQWAKENSTCLKCLIKRKRRTGYRAQECGIDGCKLRHHHLLHESRKPTPQSTDDALPPSTEDNTGEQYALLKEGAYITLVDADVAKRVGATSPKKPLRISGANMTGGDDTNRTIKISVVGTNGRAYDVKTRTMKRLQLPKWQTMPDRAIENLDMENLASALAYTDAVPEILIGSDHWPLIVPREVNSKR</sequence>
<dbReference type="Proteomes" id="UP000299102">
    <property type="component" value="Unassembled WGS sequence"/>
</dbReference>
<dbReference type="EMBL" id="BGZK01000105">
    <property type="protein sequence ID" value="GBP19196.1"/>
    <property type="molecule type" value="Genomic_DNA"/>
</dbReference>
<evidence type="ECO:0000256" key="1">
    <source>
        <dbReference type="SAM" id="MobiDB-lite"/>
    </source>
</evidence>
<protein>
    <submittedName>
        <fullName evidence="2">Uncharacterized protein</fullName>
    </submittedName>
</protein>
<dbReference type="OrthoDB" id="10055784at2759"/>
<accession>A0A4C1U016</accession>
<proteinExistence type="predicted"/>
<keyword evidence="3" id="KW-1185">Reference proteome</keyword>
<name>A0A4C1U016_EUMVA</name>
<feature type="compositionally biased region" description="Basic residues" evidence="1">
    <location>
        <begin position="189"/>
        <end position="204"/>
    </location>
</feature>
<gene>
    <name evidence="2" type="ORF">EVAR_11518_1</name>
</gene>
<reference evidence="2 3" key="1">
    <citation type="journal article" date="2019" name="Commun. Biol.">
        <title>The bagworm genome reveals a unique fibroin gene that provides high tensile strength.</title>
        <authorList>
            <person name="Kono N."/>
            <person name="Nakamura H."/>
            <person name="Ohtoshi R."/>
            <person name="Tomita M."/>
            <person name="Numata K."/>
            <person name="Arakawa K."/>
        </authorList>
    </citation>
    <scope>NUCLEOTIDE SEQUENCE [LARGE SCALE GENOMIC DNA]</scope>
</reference>
<feature type="region of interest" description="Disordered" evidence="1">
    <location>
        <begin position="186"/>
        <end position="205"/>
    </location>
</feature>
<feature type="region of interest" description="Disordered" evidence="1">
    <location>
        <begin position="285"/>
        <end position="306"/>
    </location>
</feature>